<dbReference type="AlphaFoldDB" id="A0A2I0H080"/>
<evidence type="ECO:0000313" key="2">
    <source>
        <dbReference type="EMBL" id="PKH82286.1"/>
    </source>
</evidence>
<gene>
    <name evidence="2" type="ORF">CRG98_050009</name>
</gene>
<dbReference type="EMBL" id="PGOL01044165">
    <property type="protein sequence ID" value="PKH82286.1"/>
    <property type="molecule type" value="Genomic_DNA"/>
</dbReference>
<accession>A0A2I0H080</accession>
<comment type="caution">
    <text evidence="2">The sequence shown here is derived from an EMBL/GenBank/DDBJ whole genome shotgun (WGS) entry which is preliminary data.</text>
</comment>
<dbReference type="Proteomes" id="UP000233551">
    <property type="component" value="Unassembled WGS sequence"/>
</dbReference>
<feature type="region of interest" description="Disordered" evidence="1">
    <location>
        <begin position="112"/>
        <end position="132"/>
    </location>
</feature>
<name>A0A2I0H080_PUNGR</name>
<sequence length="148" mass="16378">MYKMVPLILEHEDPIIIPIIIPAICDGLWLRILDLIVANSDPRPIRNWWVVSLSLYAAYNLVAEQVHVGISRSSHNPCATIAQATLDWSSDSNSAHVRVRTHTAPRPICPSAAKSAPRVSVPPRPSTEDEPNLRSIVEGGCLRARYNV</sequence>
<reference evidence="2 3" key="1">
    <citation type="submission" date="2017-11" db="EMBL/GenBank/DDBJ databases">
        <title>De-novo sequencing of pomegranate (Punica granatum L.) genome.</title>
        <authorList>
            <person name="Akparov Z."/>
            <person name="Amiraslanov A."/>
            <person name="Hajiyeva S."/>
            <person name="Abbasov M."/>
            <person name="Kaur K."/>
            <person name="Hamwieh A."/>
            <person name="Solovyev V."/>
            <person name="Salamov A."/>
            <person name="Braich B."/>
            <person name="Kosarev P."/>
            <person name="Mahmoud A."/>
            <person name="Hajiyev E."/>
            <person name="Babayeva S."/>
            <person name="Izzatullayeva V."/>
            <person name="Mammadov A."/>
            <person name="Mammadov A."/>
            <person name="Sharifova S."/>
            <person name="Ojaghi J."/>
            <person name="Eynullazada K."/>
            <person name="Bayramov B."/>
            <person name="Abdulazimova A."/>
            <person name="Shahmuradov I."/>
        </authorList>
    </citation>
    <scope>NUCLEOTIDE SEQUENCE [LARGE SCALE GENOMIC DNA]</scope>
    <source>
        <strain evidence="3">cv. AG2017</strain>
        <tissue evidence="2">Leaf</tissue>
    </source>
</reference>
<evidence type="ECO:0000313" key="3">
    <source>
        <dbReference type="Proteomes" id="UP000233551"/>
    </source>
</evidence>
<organism evidence="2 3">
    <name type="scientific">Punica granatum</name>
    <name type="common">Pomegranate</name>
    <dbReference type="NCBI Taxonomy" id="22663"/>
    <lineage>
        <taxon>Eukaryota</taxon>
        <taxon>Viridiplantae</taxon>
        <taxon>Streptophyta</taxon>
        <taxon>Embryophyta</taxon>
        <taxon>Tracheophyta</taxon>
        <taxon>Spermatophyta</taxon>
        <taxon>Magnoliopsida</taxon>
        <taxon>eudicotyledons</taxon>
        <taxon>Gunneridae</taxon>
        <taxon>Pentapetalae</taxon>
        <taxon>rosids</taxon>
        <taxon>malvids</taxon>
        <taxon>Myrtales</taxon>
        <taxon>Lythraceae</taxon>
        <taxon>Punica</taxon>
    </lineage>
</organism>
<protein>
    <submittedName>
        <fullName evidence="2">Uncharacterized protein</fullName>
    </submittedName>
</protein>
<proteinExistence type="predicted"/>
<evidence type="ECO:0000256" key="1">
    <source>
        <dbReference type="SAM" id="MobiDB-lite"/>
    </source>
</evidence>
<keyword evidence="3" id="KW-1185">Reference proteome</keyword>